<comment type="caution">
    <text evidence="12">The sequence shown here is derived from an EMBL/GenBank/DDBJ whole genome shotgun (WGS) entry which is preliminary data.</text>
</comment>
<feature type="binding site" evidence="8">
    <location>
        <position position="281"/>
    </location>
    <ligand>
        <name>Na(+)</name>
        <dbReference type="ChEBI" id="CHEBI:29101"/>
        <label>1</label>
    </ligand>
</feature>
<evidence type="ECO:0000256" key="2">
    <source>
        <dbReference type="ARBA" id="ARBA00006459"/>
    </source>
</evidence>
<evidence type="ECO:0000256" key="9">
    <source>
        <dbReference type="PIRSR" id="PIRSR600175-2"/>
    </source>
</evidence>
<evidence type="ECO:0000256" key="10">
    <source>
        <dbReference type="RuleBase" id="RU003732"/>
    </source>
</evidence>
<dbReference type="Pfam" id="PF00209">
    <property type="entry name" value="SNF"/>
    <property type="match status" value="1"/>
</dbReference>
<feature type="binding site" evidence="8">
    <location>
        <position position="378"/>
    </location>
    <ligand>
        <name>Na(+)</name>
        <dbReference type="ChEBI" id="CHEBI:29101"/>
        <label>1</label>
    </ligand>
</feature>
<keyword evidence="7 11" id="KW-0472">Membrane</keyword>
<reference evidence="12" key="1">
    <citation type="journal article" date="2023" name="G3 (Bethesda)">
        <title>Whole genome assemblies of Zophobas morio and Tenebrio molitor.</title>
        <authorList>
            <person name="Kaur S."/>
            <person name="Stinson S.A."/>
            <person name="diCenzo G.C."/>
        </authorList>
    </citation>
    <scope>NUCLEOTIDE SEQUENCE</scope>
    <source>
        <strain evidence="12">QUZm001</strain>
    </source>
</reference>
<feature type="transmembrane region" description="Helical" evidence="11">
    <location>
        <begin position="49"/>
        <end position="69"/>
    </location>
</feature>
<feature type="binding site" evidence="8">
    <location>
        <position position="30"/>
    </location>
    <ligand>
        <name>Na(+)</name>
        <dbReference type="ChEBI" id="CHEBI:29101"/>
        <label>1</label>
    </ligand>
</feature>
<dbReference type="PANTHER" id="PTHR11616:SF241">
    <property type="entry name" value="SODIUM- AND CHLORIDE-DEPENDENT GLYCINE TRANSPORTER 2"/>
    <property type="match status" value="1"/>
</dbReference>
<keyword evidence="13" id="KW-1185">Reference proteome</keyword>
<comment type="similarity">
    <text evidence="2 10">Belongs to the sodium:neurotransmitter symporter (SNF) (TC 2.A.22) family.</text>
</comment>
<dbReference type="GO" id="GO:0046872">
    <property type="term" value="F:metal ion binding"/>
    <property type="evidence" value="ECO:0007669"/>
    <property type="project" value="UniProtKB-KW"/>
</dbReference>
<evidence type="ECO:0000256" key="4">
    <source>
        <dbReference type="ARBA" id="ARBA00022692"/>
    </source>
</evidence>
<feature type="transmembrane region" description="Helical" evidence="11">
    <location>
        <begin position="196"/>
        <end position="215"/>
    </location>
</feature>
<feature type="binding site" evidence="8">
    <location>
        <position position="28"/>
    </location>
    <ligand>
        <name>Na(+)</name>
        <dbReference type="ChEBI" id="CHEBI:29101"/>
        <label>1</label>
    </ligand>
</feature>
<accession>A0AA38MGQ4</accession>
<evidence type="ECO:0000313" key="12">
    <source>
        <dbReference type="EMBL" id="KAJ3655701.1"/>
    </source>
</evidence>
<feature type="binding site" evidence="8">
    <location>
        <position position="381"/>
    </location>
    <ligand>
        <name>Na(+)</name>
        <dbReference type="ChEBI" id="CHEBI:29101"/>
        <label>1</label>
    </ligand>
</feature>
<evidence type="ECO:0000256" key="3">
    <source>
        <dbReference type="ARBA" id="ARBA00022448"/>
    </source>
</evidence>
<dbReference type="InterPro" id="IPR000175">
    <property type="entry name" value="Na/ntran_symport"/>
</dbReference>
<dbReference type="EMBL" id="JALNTZ010000004">
    <property type="protein sequence ID" value="KAJ3655701.1"/>
    <property type="molecule type" value="Genomic_DNA"/>
</dbReference>
<feature type="transmembrane region" description="Helical" evidence="11">
    <location>
        <begin position="365"/>
        <end position="385"/>
    </location>
</feature>
<dbReference type="GO" id="GO:0089718">
    <property type="term" value="P:amino acid import across plasma membrane"/>
    <property type="evidence" value="ECO:0007669"/>
    <property type="project" value="TreeGrafter"/>
</dbReference>
<proteinExistence type="inferred from homology"/>
<dbReference type="PROSITE" id="PS50267">
    <property type="entry name" value="NA_NEUROTRAN_SYMP_3"/>
    <property type="match status" value="1"/>
</dbReference>
<keyword evidence="4 10" id="KW-0812">Transmembrane</keyword>
<dbReference type="PROSITE" id="PS00610">
    <property type="entry name" value="NA_NEUROTRAN_SYMP_1"/>
    <property type="match status" value="1"/>
</dbReference>
<dbReference type="NCBIfam" id="NF037979">
    <property type="entry name" value="Na_transp"/>
    <property type="match status" value="1"/>
</dbReference>
<feature type="transmembrane region" description="Helical" evidence="11">
    <location>
        <begin position="482"/>
        <end position="504"/>
    </location>
</feature>
<keyword evidence="9" id="KW-1015">Disulfide bond</keyword>
<name>A0AA38MGQ4_9CUCU</name>
<comment type="subcellular location">
    <subcellularLocation>
        <location evidence="1">Membrane</location>
        <topology evidence="1">Multi-pass membrane protein</topology>
    </subcellularLocation>
</comment>
<keyword evidence="8" id="KW-0915">Sodium</keyword>
<evidence type="ECO:0000313" key="13">
    <source>
        <dbReference type="Proteomes" id="UP001168821"/>
    </source>
</evidence>
<keyword evidence="3 10" id="KW-0813">Transport</keyword>
<feature type="binding site" evidence="8">
    <location>
        <position position="382"/>
    </location>
    <ligand>
        <name>Na(+)</name>
        <dbReference type="ChEBI" id="CHEBI:29101"/>
        <label>1</label>
    </ligand>
</feature>
<dbReference type="InterPro" id="IPR037272">
    <property type="entry name" value="SNS_sf"/>
</dbReference>
<evidence type="ECO:0000256" key="7">
    <source>
        <dbReference type="ARBA" id="ARBA00023136"/>
    </source>
</evidence>
<dbReference type="PANTHER" id="PTHR11616">
    <property type="entry name" value="SODIUM/CHLORIDE DEPENDENT TRANSPORTER"/>
    <property type="match status" value="1"/>
</dbReference>
<feature type="transmembrane region" description="Helical" evidence="11">
    <location>
        <begin position="406"/>
        <end position="425"/>
    </location>
</feature>
<evidence type="ECO:0000256" key="8">
    <source>
        <dbReference type="PIRSR" id="PIRSR600175-1"/>
    </source>
</evidence>
<sequence length="606" mass="68922">MPTDKNKQDNVDRGNWANKYEFLLSCLGYAIGIGNVWRFPYLCYRNGGGAFLVPYLLMLLFCGIPLFFLESSLGQFASTGCITLFRISPLFKGAGFAIVIVNIICTAYYNVIIAYPLLFLANCFRTKLPWIDCDNPWNTDHCVKLGGQNAAKNHANDTFLLHQNETFENRMKTPADEFFHYHILQISDSIEDQGTIVWPLLLCNVLAWVITYLCIMKGVKSVGKVVYFTATFPFFVLFVLLIRGLTLPGAWDGVSFYIYPQWHQLTNLKVWADAACQIFFSLGPGWGGIVNMASYNNFRNNNQLDSILVPILNCGTSIFAGFVVFSVIGFMSHETGLPVSTVATGGPGLAFVTYPEAITMLPWPHIWAILFFLMLFFLGLDSCFVQIEAIISSVIDEYPSLRKHKMMVTFGSCAVTMLISTMFVRNGGMYLLQLFDWYAASISVILICFVEVFVVGWTYGIKNFIRDLEFMIQKKIHWLWILLWKIVNPIILASIFITTIAFNTRITYRGITYPDWSITLGWCSCGISIICIPLYMGYRLLYLEEGDLVDRIKSAIKPTLEWGPADNEHRKEWFKLVHYDNIRNSSADASKDPYHEQFVQLVTLNT</sequence>
<evidence type="ECO:0000256" key="5">
    <source>
        <dbReference type="ARBA" id="ARBA00022847"/>
    </source>
</evidence>
<evidence type="ECO:0000256" key="11">
    <source>
        <dbReference type="SAM" id="Phobius"/>
    </source>
</evidence>
<evidence type="ECO:0000256" key="1">
    <source>
        <dbReference type="ARBA" id="ARBA00004141"/>
    </source>
</evidence>
<feature type="transmembrane region" description="Helical" evidence="11">
    <location>
        <begin position="20"/>
        <end position="37"/>
    </location>
</feature>
<dbReference type="GO" id="GO:0005283">
    <property type="term" value="F:amino acid:sodium symporter activity"/>
    <property type="evidence" value="ECO:0007669"/>
    <property type="project" value="TreeGrafter"/>
</dbReference>
<feature type="disulfide bond" evidence="9">
    <location>
        <begin position="133"/>
        <end position="142"/>
    </location>
</feature>
<dbReference type="Proteomes" id="UP001168821">
    <property type="component" value="Unassembled WGS sequence"/>
</dbReference>
<feature type="binding site" evidence="8">
    <location>
        <position position="313"/>
    </location>
    <ligand>
        <name>Na(+)</name>
        <dbReference type="ChEBI" id="CHEBI:29101"/>
        <label>1</label>
    </ligand>
</feature>
<dbReference type="SUPFAM" id="SSF161070">
    <property type="entry name" value="SNF-like"/>
    <property type="match status" value="1"/>
</dbReference>
<organism evidence="12 13">
    <name type="scientific">Zophobas morio</name>
    <dbReference type="NCBI Taxonomy" id="2755281"/>
    <lineage>
        <taxon>Eukaryota</taxon>
        <taxon>Metazoa</taxon>
        <taxon>Ecdysozoa</taxon>
        <taxon>Arthropoda</taxon>
        <taxon>Hexapoda</taxon>
        <taxon>Insecta</taxon>
        <taxon>Pterygota</taxon>
        <taxon>Neoptera</taxon>
        <taxon>Endopterygota</taxon>
        <taxon>Coleoptera</taxon>
        <taxon>Polyphaga</taxon>
        <taxon>Cucujiformia</taxon>
        <taxon>Tenebrionidae</taxon>
        <taxon>Zophobas</taxon>
    </lineage>
</organism>
<dbReference type="AlphaFoldDB" id="A0AA38MGQ4"/>
<protein>
    <recommendedName>
        <fullName evidence="10">Transporter</fullName>
    </recommendedName>
</protein>
<feature type="transmembrane region" description="Helical" evidence="11">
    <location>
        <begin position="90"/>
        <end position="109"/>
    </location>
</feature>
<feature type="transmembrane region" description="Helical" evidence="11">
    <location>
        <begin position="307"/>
        <end position="331"/>
    </location>
</feature>
<dbReference type="GO" id="GO:0005886">
    <property type="term" value="C:plasma membrane"/>
    <property type="evidence" value="ECO:0007669"/>
    <property type="project" value="TreeGrafter"/>
</dbReference>
<keyword evidence="8" id="KW-0479">Metal-binding</keyword>
<feature type="transmembrane region" description="Helical" evidence="11">
    <location>
        <begin position="437"/>
        <end position="461"/>
    </location>
</feature>
<keyword evidence="5 10" id="KW-0769">Symport</keyword>
<gene>
    <name evidence="12" type="ORF">Zmor_014821</name>
</gene>
<feature type="transmembrane region" description="Helical" evidence="11">
    <location>
        <begin position="227"/>
        <end position="251"/>
    </location>
</feature>
<feature type="binding site" evidence="8">
    <location>
        <position position="35"/>
    </location>
    <ligand>
        <name>Na(+)</name>
        <dbReference type="ChEBI" id="CHEBI:29101"/>
        <label>1</label>
    </ligand>
</feature>
<feature type="transmembrane region" description="Helical" evidence="11">
    <location>
        <begin position="516"/>
        <end position="536"/>
    </location>
</feature>
<evidence type="ECO:0000256" key="6">
    <source>
        <dbReference type="ARBA" id="ARBA00022989"/>
    </source>
</evidence>
<dbReference type="PRINTS" id="PR00176">
    <property type="entry name" value="NANEUSMPORT"/>
</dbReference>
<keyword evidence="6 11" id="KW-1133">Transmembrane helix</keyword>